<dbReference type="GO" id="GO:0016791">
    <property type="term" value="F:phosphatase activity"/>
    <property type="evidence" value="ECO:0007669"/>
    <property type="project" value="InterPro"/>
</dbReference>
<dbReference type="NCBIfam" id="TIGR01460">
    <property type="entry name" value="HAD-SF-IIA"/>
    <property type="match status" value="1"/>
</dbReference>
<evidence type="ECO:0000313" key="6">
    <source>
        <dbReference type="Proteomes" id="UP001154078"/>
    </source>
</evidence>
<dbReference type="PANTHER" id="PTHR19288">
    <property type="entry name" value="4-NITROPHENYLPHOSPHATASE-RELATED"/>
    <property type="match status" value="1"/>
</dbReference>
<dbReference type="NCBIfam" id="TIGR01452">
    <property type="entry name" value="PGP_euk"/>
    <property type="match status" value="1"/>
</dbReference>
<evidence type="ECO:0000256" key="4">
    <source>
        <dbReference type="PIRSR" id="PIRSR000915-3"/>
    </source>
</evidence>
<evidence type="ECO:0008006" key="7">
    <source>
        <dbReference type="Google" id="ProtNLM"/>
    </source>
</evidence>
<dbReference type="Proteomes" id="UP001154078">
    <property type="component" value="Chromosome 7"/>
</dbReference>
<organism evidence="5 6">
    <name type="scientific">Brassicogethes aeneus</name>
    <name type="common">Rape pollen beetle</name>
    <name type="synonym">Meligethes aeneus</name>
    <dbReference type="NCBI Taxonomy" id="1431903"/>
    <lineage>
        <taxon>Eukaryota</taxon>
        <taxon>Metazoa</taxon>
        <taxon>Ecdysozoa</taxon>
        <taxon>Arthropoda</taxon>
        <taxon>Hexapoda</taxon>
        <taxon>Insecta</taxon>
        <taxon>Pterygota</taxon>
        <taxon>Neoptera</taxon>
        <taxon>Endopterygota</taxon>
        <taxon>Coleoptera</taxon>
        <taxon>Polyphaga</taxon>
        <taxon>Cucujiformia</taxon>
        <taxon>Nitidulidae</taxon>
        <taxon>Meligethinae</taxon>
        <taxon>Brassicogethes</taxon>
    </lineage>
</organism>
<gene>
    <name evidence="5" type="ORF">MELIAE_LOCUS10096</name>
</gene>
<evidence type="ECO:0000256" key="2">
    <source>
        <dbReference type="PIRSR" id="PIRSR000915-1"/>
    </source>
</evidence>
<comment type="cofactor">
    <cofactor evidence="4">
        <name>Mg(2+)</name>
        <dbReference type="ChEBI" id="CHEBI:18420"/>
    </cofactor>
    <text evidence="4">Divalent metal ions. Mg(2+) is the most effective.</text>
</comment>
<dbReference type="GO" id="GO:0005737">
    <property type="term" value="C:cytoplasm"/>
    <property type="evidence" value="ECO:0007669"/>
    <property type="project" value="TreeGrafter"/>
</dbReference>
<feature type="binding site" evidence="3">
    <location>
        <position position="243"/>
    </location>
    <ligand>
        <name>substrate</name>
    </ligand>
</feature>
<dbReference type="Pfam" id="PF13344">
    <property type="entry name" value="Hydrolase_6"/>
    <property type="match status" value="1"/>
</dbReference>
<feature type="binding site" evidence="4">
    <location>
        <position position="50"/>
    </location>
    <ligand>
        <name>Mg(2+)</name>
        <dbReference type="ChEBI" id="CHEBI:18420"/>
    </ligand>
</feature>
<dbReference type="OrthoDB" id="413953at2759"/>
<dbReference type="InterPro" id="IPR006357">
    <property type="entry name" value="HAD-SF_hydro_IIA"/>
</dbReference>
<keyword evidence="6" id="KW-1185">Reference proteome</keyword>
<evidence type="ECO:0000256" key="3">
    <source>
        <dbReference type="PIRSR" id="PIRSR000915-2"/>
    </source>
</evidence>
<dbReference type="PANTHER" id="PTHR19288:SF93">
    <property type="entry name" value="FI11325P-RELATED"/>
    <property type="match status" value="1"/>
</dbReference>
<dbReference type="Gene3D" id="3.40.50.1000">
    <property type="entry name" value="HAD superfamily/HAD-like"/>
    <property type="match status" value="2"/>
</dbReference>
<dbReference type="InterPro" id="IPR006349">
    <property type="entry name" value="PGP_euk"/>
</dbReference>
<keyword evidence="4" id="KW-0460">Magnesium</keyword>
<keyword evidence="4" id="KW-0479">Metal-binding</keyword>
<protein>
    <recommendedName>
        <fullName evidence="7">Phosphoglycolate phosphatase</fullName>
    </recommendedName>
</protein>
<proteinExistence type="predicted"/>
<feature type="active site" description="Proton donor" evidence="2">
    <location>
        <position position="52"/>
    </location>
</feature>
<dbReference type="AlphaFoldDB" id="A0A9P0FM51"/>
<feature type="binding site" evidence="4">
    <location>
        <position position="52"/>
    </location>
    <ligand>
        <name>Mg(2+)</name>
        <dbReference type="ChEBI" id="CHEBI:18420"/>
    </ligand>
</feature>
<dbReference type="InterPro" id="IPR036412">
    <property type="entry name" value="HAD-like_sf"/>
</dbReference>
<feature type="active site" description="Nucleophile" evidence="2">
    <location>
        <position position="50"/>
    </location>
</feature>
<dbReference type="EMBL" id="OV121138">
    <property type="protein sequence ID" value="CAH0560333.1"/>
    <property type="molecule type" value="Genomic_DNA"/>
</dbReference>
<feature type="binding site" evidence="4">
    <location>
        <position position="268"/>
    </location>
    <ligand>
        <name>Mg(2+)</name>
        <dbReference type="ChEBI" id="CHEBI:18420"/>
    </ligand>
</feature>
<dbReference type="GO" id="GO:0046872">
    <property type="term" value="F:metal ion binding"/>
    <property type="evidence" value="ECO:0007669"/>
    <property type="project" value="UniProtKB-KW"/>
</dbReference>
<keyword evidence="1" id="KW-0378">Hydrolase</keyword>
<dbReference type="PIRSF" id="PIRSF000915">
    <property type="entry name" value="PGP-type_phosphatase"/>
    <property type="match status" value="1"/>
</dbReference>
<dbReference type="Pfam" id="PF13242">
    <property type="entry name" value="Hydrolase_like"/>
    <property type="match status" value="1"/>
</dbReference>
<name>A0A9P0FM51_BRAAE</name>
<evidence type="ECO:0000313" key="5">
    <source>
        <dbReference type="EMBL" id="CAH0560333.1"/>
    </source>
</evidence>
<reference evidence="5" key="1">
    <citation type="submission" date="2021-12" db="EMBL/GenBank/DDBJ databases">
        <authorList>
            <person name="King R."/>
        </authorList>
    </citation>
    <scope>NUCLEOTIDE SEQUENCE</scope>
</reference>
<dbReference type="SUPFAM" id="SSF56784">
    <property type="entry name" value="HAD-like"/>
    <property type="match status" value="1"/>
</dbReference>
<evidence type="ECO:0000256" key="1">
    <source>
        <dbReference type="ARBA" id="ARBA00022801"/>
    </source>
</evidence>
<accession>A0A9P0FM51</accession>
<dbReference type="InterPro" id="IPR023214">
    <property type="entry name" value="HAD_sf"/>
</dbReference>
<sequence>MGRQFVYFARLAKRFYSSRMPGSQGAMDLLKSTKPEFEKFLKSFDTVLTDCDGVLWIDNQPISGSVEVINLLQEMGKKVIFVTNNSTKVRDDFVAKAQRMDFKVTKDQIISTASLTVSYLKSIHFDKKVYLIGSKGLAQELEDGGFKYTGLGPDVMGTSLAESIENFNLDREIGAVIVGFDEHFSYNKMMKAASYLNNKNCIFIATNTDERFPMGGDLVVPGTGSLVKAVETCAEREPTVLGKPNDYISDCLINDFNVDPKRTIMIGDRCNTDILLGTRCGFVTLLVLSGVSDLEYLQKLQKLSKKEQKGYLPDYYLPKLGDMMMHLVQVSP</sequence>